<dbReference type="SUPFAM" id="SSF54189">
    <property type="entry name" value="Ribosomal proteins S24e, L23 and L15e"/>
    <property type="match status" value="1"/>
</dbReference>
<comment type="similarity">
    <text evidence="1 4">Belongs to the universal ribosomal protein uL23 family.</text>
</comment>
<keyword evidence="4" id="KW-0699">rRNA-binding</keyword>
<dbReference type="AlphaFoldDB" id="A0A1F7X5A9"/>
<dbReference type="EMBL" id="MGFR01000001">
    <property type="protein sequence ID" value="OGM10252.1"/>
    <property type="molecule type" value="Genomic_DNA"/>
</dbReference>
<dbReference type="InterPro" id="IPR012678">
    <property type="entry name" value="Ribosomal_uL23/eL15/eS24_sf"/>
</dbReference>
<evidence type="ECO:0000256" key="1">
    <source>
        <dbReference type="ARBA" id="ARBA00006700"/>
    </source>
</evidence>
<dbReference type="InterPro" id="IPR013025">
    <property type="entry name" value="Ribosomal_uL23-like"/>
</dbReference>
<keyword evidence="2 4" id="KW-0689">Ribosomal protein</keyword>
<evidence type="ECO:0000256" key="2">
    <source>
        <dbReference type="ARBA" id="ARBA00022980"/>
    </source>
</evidence>
<comment type="caution">
    <text evidence="5">The sequence shown here is derived from an EMBL/GenBank/DDBJ whole genome shotgun (WGS) entry which is preliminary data.</text>
</comment>
<dbReference type="GO" id="GO:0005840">
    <property type="term" value="C:ribosome"/>
    <property type="evidence" value="ECO:0007669"/>
    <property type="project" value="UniProtKB-KW"/>
</dbReference>
<evidence type="ECO:0000313" key="5">
    <source>
        <dbReference type="EMBL" id="OGM10252.1"/>
    </source>
</evidence>
<dbReference type="HAMAP" id="MF_01369_B">
    <property type="entry name" value="Ribosomal_uL23_B"/>
    <property type="match status" value="1"/>
</dbReference>
<dbReference type="Pfam" id="PF00276">
    <property type="entry name" value="Ribosomal_L23"/>
    <property type="match status" value="1"/>
</dbReference>
<dbReference type="Gene3D" id="3.30.70.330">
    <property type="match status" value="1"/>
</dbReference>
<dbReference type="GO" id="GO:0006412">
    <property type="term" value="P:translation"/>
    <property type="evidence" value="ECO:0007669"/>
    <property type="project" value="UniProtKB-UniRule"/>
</dbReference>
<protein>
    <recommendedName>
        <fullName evidence="4">Large ribosomal subunit protein uL23</fullName>
    </recommendedName>
</protein>
<name>A0A1F7X5A9_9BACT</name>
<dbReference type="GO" id="GO:0003735">
    <property type="term" value="F:structural constituent of ribosome"/>
    <property type="evidence" value="ECO:0007669"/>
    <property type="project" value="InterPro"/>
</dbReference>
<dbReference type="Proteomes" id="UP000176778">
    <property type="component" value="Unassembled WGS sequence"/>
</dbReference>
<sequence length="92" mass="10316">MKLIPLLTEKSLAEARRGSYTFLVGAGFNKSEVRKAIESVFGVHVTGINSLSVKGLSKKNFKGYIQRQKGAKKVMVTLKDKEKIDLFEEKKK</sequence>
<dbReference type="GO" id="GO:0019843">
    <property type="term" value="F:rRNA binding"/>
    <property type="evidence" value="ECO:0007669"/>
    <property type="project" value="UniProtKB-UniRule"/>
</dbReference>
<evidence type="ECO:0000313" key="6">
    <source>
        <dbReference type="Proteomes" id="UP000176778"/>
    </source>
</evidence>
<comment type="subunit">
    <text evidence="4">Part of the 50S ribosomal subunit. Contacts protein L29, and trigger factor when it is bound to the ribosome.</text>
</comment>
<organism evidence="5 6">
    <name type="scientific">Candidatus Woesebacteria bacterium RBG_13_46_13</name>
    <dbReference type="NCBI Taxonomy" id="1802479"/>
    <lineage>
        <taxon>Bacteria</taxon>
        <taxon>Candidatus Woeseibacteriota</taxon>
    </lineage>
</organism>
<keyword evidence="3 4" id="KW-0687">Ribonucleoprotein</keyword>
<gene>
    <name evidence="4" type="primary">rplW</name>
    <name evidence="5" type="ORF">A2Y68_02325</name>
</gene>
<accession>A0A1F7X5A9</accession>
<reference evidence="5 6" key="1">
    <citation type="journal article" date="2016" name="Nat. Commun.">
        <title>Thousands of microbial genomes shed light on interconnected biogeochemical processes in an aquifer system.</title>
        <authorList>
            <person name="Anantharaman K."/>
            <person name="Brown C.T."/>
            <person name="Hug L.A."/>
            <person name="Sharon I."/>
            <person name="Castelle C.J."/>
            <person name="Probst A.J."/>
            <person name="Thomas B.C."/>
            <person name="Singh A."/>
            <person name="Wilkins M.J."/>
            <person name="Karaoz U."/>
            <person name="Brodie E.L."/>
            <person name="Williams K.H."/>
            <person name="Hubbard S.S."/>
            <person name="Banfield J.F."/>
        </authorList>
    </citation>
    <scope>NUCLEOTIDE SEQUENCE [LARGE SCALE GENOMIC DNA]</scope>
</reference>
<dbReference type="STRING" id="1802479.A2Y68_02325"/>
<proteinExistence type="inferred from homology"/>
<comment type="function">
    <text evidence="4">One of the early assembly proteins it binds 23S rRNA. One of the proteins that surrounds the polypeptide exit tunnel on the outside of the ribosome. Forms the main docking site for trigger factor binding to the ribosome.</text>
</comment>
<evidence type="ECO:0000256" key="3">
    <source>
        <dbReference type="ARBA" id="ARBA00023274"/>
    </source>
</evidence>
<dbReference type="InterPro" id="IPR012677">
    <property type="entry name" value="Nucleotide-bd_a/b_plait_sf"/>
</dbReference>
<dbReference type="GO" id="GO:1990904">
    <property type="term" value="C:ribonucleoprotein complex"/>
    <property type="evidence" value="ECO:0007669"/>
    <property type="project" value="UniProtKB-KW"/>
</dbReference>
<evidence type="ECO:0000256" key="4">
    <source>
        <dbReference type="HAMAP-Rule" id="MF_01369"/>
    </source>
</evidence>
<keyword evidence="4" id="KW-0694">RNA-binding</keyword>